<evidence type="ECO:0000256" key="5">
    <source>
        <dbReference type="ARBA" id="ARBA00022741"/>
    </source>
</evidence>
<feature type="region of interest" description="Disordered" evidence="11">
    <location>
        <begin position="560"/>
        <end position="641"/>
    </location>
</feature>
<reference evidence="13 14" key="1">
    <citation type="submission" date="2018-06" db="EMBL/GenBank/DDBJ databases">
        <title>A transcriptomic atlas of mushroom development highlights an independent origin of complex multicellularity.</title>
        <authorList>
            <consortium name="DOE Joint Genome Institute"/>
            <person name="Krizsan K."/>
            <person name="Almasi E."/>
            <person name="Merenyi Z."/>
            <person name="Sahu N."/>
            <person name="Viragh M."/>
            <person name="Koszo T."/>
            <person name="Mondo S."/>
            <person name="Kiss B."/>
            <person name="Balint B."/>
            <person name="Kues U."/>
            <person name="Barry K."/>
            <person name="Hegedus J.C."/>
            <person name="Henrissat B."/>
            <person name="Johnson J."/>
            <person name="Lipzen A."/>
            <person name="Ohm R."/>
            <person name="Nagy I."/>
            <person name="Pangilinan J."/>
            <person name="Yan J."/>
            <person name="Xiong Y."/>
            <person name="Grigoriev I.V."/>
            <person name="Hibbett D.S."/>
            <person name="Nagy L.G."/>
        </authorList>
    </citation>
    <scope>NUCLEOTIDE SEQUENCE [LARGE SCALE GENOMIC DNA]</scope>
    <source>
        <strain evidence="13 14">SZMC22713</strain>
    </source>
</reference>
<evidence type="ECO:0000256" key="3">
    <source>
        <dbReference type="ARBA" id="ARBA00022527"/>
    </source>
</evidence>
<feature type="binding site" evidence="10">
    <location>
        <position position="159"/>
    </location>
    <ligand>
        <name>ATP</name>
        <dbReference type="ChEBI" id="CHEBI:30616"/>
    </ligand>
</feature>
<dbReference type="PROSITE" id="PS50011">
    <property type="entry name" value="PROTEIN_KINASE_DOM"/>
    <property type="match status" value="1"/>
</dbReference>
<evidence type="ECO:0000256" key="8">
    <source>
        <dbReference type="ARBA" id="ARBA00047899"/>
    </source>
</evidence>
<keyword evidence="5 10" id="KW-0547">Nucleotide-binding</keyword>
<evidence type="ECO:0000256" key="1">
    <source>
        <dbReference type="ARBA" id="ARBA00010006"/>
    </source>
</evidence>
<feature type="compositionally biased region" description="Low complexity" evidence="11">
    <location>
        <begin position="22"/>
        <end position="45"/>
    </location>
</feature>
<comment type="catalytic activity">
    <reaction evidence="9">
        <text>L-seryl-[protein] + ATP = O-phospho-L-seryl-[protein] + ADP + H(+)</text>
        <dbReference type="Rhea" id="RHEA:17989"/>
        <dbReference type="Rhea" id="RHEA-COMP:9863"/>
        <dbReference type="Rhea" id="RHEA-COMP:11604"/>
        <dbReference type="ChEBI" id="CHEBI:15378"/>
        <dbReference type="ChEBI" id="CHEBI:29999"/>
        <dbReference type="ChEBI" id="CHEBI:30616"/>
        <dbReference type="ChEBI" id="CHEBI:83421"/>
        <dbReference type="ChEBI" id="CHEBI:456216"/>
        <dbReference type="EC" id="2.7.11.1"/>
    </reaction>
</comment>
<dbReference type="AlphaFoldDB" id="A0A4Y7Q4H5"/>
<evidence type="ECO:0000256" key="11">
    <source>
        <dbReference type="SAM" id="MobiDB-lite"/>
    </source>
</evidence>
<evidence type="ECO:0000313" key="14">
    <source>
        <dbReference type="Proteomes" id="UP000294933"/>
    </source>
</evidence>
<dbReference type="Pfam" id="PF00069">
    <property type="entry name" value="Pkinase"/>
    <property type="match status" value="1"/>
</dbReference>
<feature type="domain" description="Protein kinase" evidence="12">
    <location>
        <begin position="120"/>
        <end position="383"/>
    </location>
</feature>
<keyword evidence="7 10" id="KW-0067">ATP-binding</keyword>
<evidence type="ECO:0000256" key="10">
    <source>
        <dbReference type="PROSITE-ProRule" id="PRU10141"/>
    </source>
</evidence>
<proteinExistence type="inferred from homology"/>
<feature type="compositionally biased region" description="Basic and acidic residues" evidence="11">
    <location>
        <begin position="598"/>
        <end position="616"/>
    </location>
</feature>
<dbReference type="PROSITE" id="PS00108">
    <property type="entry name" value="PROTEIN_KINASE_ST"/>
    <property type="match status" value="1"/>
</dbReference>
<evidence type="ECO:0000256" key="4">
    <source>
        <dbReference type="ARBA" id="ARBA00022679"/>
    </source>
</evidence>
<comment type="catalytic activity">
    <reaction evidence="8">
        <text>L-threonyl-[protein] + ATP = O-phospho-L-threonyl-[protein] + ADP + H(+)</text>
        <dbReference type="Rhea" id="RHEA:46608"/>
        <dbReference type="Rhea" id="RHEA-COMP:11060"/>
        <dbReference type="Rhea" id="RHEA-COMP:11605"/>
        <dbReference type="ChEBI" id="CHEBI:15378"/>
        <dbReference type="ChEBI" id="CHEBI:30013"/>
        <dbReference type="ChEBI" id="CHEBI:30616"/>
        <dbReference type="ChEBI" id="CHEBI:61977"/>
        <dbReference type="ChEBI" id="CHEBI:456216"/>
        <dbReference type="EC" id="2.7.11.1"/>
    </reaction>
</comment>
<dbReference type="GO" id="GO:0005524">
    <property type="term" value="F:ATP binding"/>
    <property type="evidence" value="ECO:0007669"/>
    <property type="project" value="UniProtKB-UniRule"/>
</dbReference>
<dbReference type="SMART" id="SM00220">
    <property type="entry name" value="S_TKc"/>
    <property type="match status" value="1"/>
</dbReference>
<keyword evidence="6 13" id="KW-0418">Kinase</keyword>
<name>A0A4Y7Q4H5_9AGAM</name>
<protein>
    <recommendedName>
        <fullName evidence="2">non-specific serine/threonine protein kinase</fullName>
        <ecNumber evidence="2">2.7.11.1</ecNumber>
    </recommendedName>
</protein>
<dbReference type="InterPro" id="IPR039046">
    <property type="entry name" value="PDPK1"/>
</dbReference>
<evidence type="ECO:0000259" key="12">
    <source>
        <dbReference type="PROSITE" id="PS50011"/>
    </source>
</evidence>
<feature type="compositionally biased region" description="Acidic residues" evidence="11">
    <location>
        <begin position="443"/>
        <end position="458"/>
    </location>
</feature>
<dbReference type="InterPro" id="IPR017441">
    <property type="entry name" value="Protein_kinase_ATP_BS"/>
</dbReference>
<feature type="compositionally biased region" description="Polar residues" evidence="11">
    <location>
        <begin position="1"/>
        <end position="21"/>
    </location>
</feature>
<accession>A0A4Y7Q4H5</accession>
<dbReference type="PANTHER" id="PTHR24356">
    <property type="entry name" value="SERINE/THREONINE-PROTEIN KINASE"/>
    <property type="match status" value="1"/>
</dbReference>
<feature type="region of interest" description="Disordered" evidence="11">
    <location>
        <begin position="1"/>
        <end position="112"/>
    </location>
</feature>
<gene>
    <name evidence="13" type="ORF">BD410DRAFT_821176</name>
</gene>
<dbReference type="EC" id="2.7.11.1" evidence="2"/>
<dbReference type="InterPro" id="IPR000719">
    <property type="entry name" value="Prot_kinase_dom"/>
</dbReference>
<evidence type="ECO:0000256" key="7">
    <source>
        <dbReference type="ARBA" id="ARBA00022840"/>
    </source>
</evidence>
<feature type="region of interest" description="Disordered" evidence="11">
    <location>
        <begin position="443"/>
        <end position="471"/>
    </location>
</feature>
<sequence length="810" mass="87680">MLQVEVSTPSPESPRSQTLSDLSRNASVISSSSSSGSTSSLLLNSIRPRPIRTFNSPRSRSRDAPPTPRSTNPPAYLTQELGAQTANGHDDVRRRAQSRSKSRTKSRNSSVGLRLQPDDFEFGEVLGEGSYSTVKYAVYPPTDQEYAIKILDKSHLVRKHKTEVALLEKNVLARLGPGHPGIVRLHWTFTDEWSLFFVLDLAKNGDLKTRLTDLGSFSIPCARYYTAQLVDTVAYIHSKGIIHRDLKPENLLLGDNMWLKITDFGTGKILEADSDRATTFVGTAQYISPELLISRCTHRSSDLWAVGCIIYQMIAGRFAFNGMTEYLTMNLVKNVEYTFPEGFDNEARDLVQKLLVLDPQARLGAGPPGSPNDMNALRSHPFFASIHWDSLWKDPAPPMEPGMFQRPRRSADGRNGGRQGIWDGDAGAAWDAVVGDDVVYDDDDGVEWEGDGESEGLYEGEGSVPHMYGRASPTFDGIPAPSGPYGRSAVSYHSFPRSLAFHGLDGGITEGSMAEAGAGAGDHHRIVVPPNRVVHHRPMDIVNNAGGGRRGMGMSMQTPMQMRTSRSAGSSSSSSSGSPIERMSSAMDGLRLGVDADESPRGRDRALTPIASHHDILSSGASPRRSAESANTTADSGIASLPLSPGETLIFHSSIDVPSRARRLTATLLPRALPLPLQLQSQPQAKHRHLVLTSERVLCVKMKPRAGGVGGAGGGGVGEVDVVVKSEAFLKETKKEKEKKDARAVVLDVAPSGERGFVIITSSKSQTFSAETSALAKRWLREIRVVLEGTNSGDTPPGERSSRSASPLKT</sequence>
<dbReference type="GO" id="GO:0035556">
    <property type="term" value="P:intracellular signal transduction"/>
    <property type="evidence" value="ECO:0007669"/>
    <property type="project" value="TreeGrafter"/>
</dbReference>
<evidence type="ECO:0000256" key="6">
    <source>
        <dbReference type="ARBA" id="ARBA00022777"/>
    </source>
</evidence>
<dbReference type="PANTHER" id="PTHR24356:SF163">
    <property type="entry name" value="3-PHOSPHOINOSITIDE-DEPENDENT PROTEIN KINASE 1-RELATED"/>
    <property type="match status" value="1"/>
</dbReference>
<evidence type="ECO:0000256" key="9">
    <source>
        <dbReference type="ARBA" id="ARBA00048679"/>
    </source>
</evidence>
<dbReference type="InterPro" id="IPR008271">
    <property type="entry name" value="Ser/Thr_kinase_AS"/>
</dbReference>
<dbReference type="OrthoDB" id="347657at2759"/>
<keyword evidence="4" id="KW-0808">Transferase</keyword>
<dbReference type="STRING" id="50990.A0A4Y7Q4H5"/>
<dbReference type="SUPFAM" id="SSF50729">
    <property type="entry name" value="PH domain-like"/>
    <property type="match status" value="1"/>
</dbReference>
<comment type="similarity">
    <text evidence="1">Belongs to the protein kinase superfamily. AGC Ser/Thr protein kinase family. PDPK1 subfamily.</text>
</comment>
<feature type="compositionally biased region" description="Low complexity" evidence="11">
    <location>
        <begin position="565"/>
        <end position="585"/>
    </location>
</feature>
<feature type="compositionally biased region" description="Basic residues" evidence="11">
    <location>
        <begin position="95"/>
        <end position="106"/>
    </location>
</feature>
<organism evidence="13 14">
    <name type="scientific">Rickenella mellea</name>
    <dbReference type="NCBI Taxonomy" id="50990"/>
    <lineage>
        <taxon>Eukaryota</taxon>
        <taxon>Fungi</taxon>
        <taxon>Dikarya</taxon>
        <taxon>Basidiomycota</taxon>
        <taxon>Agaricomycotina</taxon>
        <taxon>Agaricomycetes</taxon>
        <taxon>Hymenochaetales</taxon>
        <taxon>Rickenellaceae</taxon>
        <taxon>Rickenella</taxon>
    </lineage>
</organism>
<dbReference type="PROSITE" id="PS00107">
    <property type="entry name" value="PROTEIN_KINASE_ATP"/>
    <property type="match status" value="1"/>
</dbReference>
<dbReference type="VEuPathDB" id="FungiDB:BD410DRAFT_821176"/>
<dbReference type="GO" id="GO:0004674">
    <property type="term" value="F:protein serine/threonine kinase activity"/>
    <property type="evidence" value="ECO:0007669"/>
    <property type="project" value="UniProtKB-KW"/>
</dbReference>
<feature type="region of interest" description="Disordered" evidence="11">
    <location>
        <begin position="397"/>
        <end position="422"/>
    </location>
</feature>
<dbReference type="Gene3D" id="1.10.510.10">
    <property type="entry name" value="Transferase(Phosphotransferase) domain 1"/>
    <property type="match status" value="1"/>
</dbReference>
<dbReference type="InterPro" id="IPR011009">
    <property type="entry name" value="Kinase-like_dom_sf"/>
</dbReference>
<dbReference type="Gene3D" id="3.30.200.20">
    <property type="entry name" value="Phosphorylase Kinase, domain 1"/>
    <property type="match status" value="1"/>
</dbReference>
<dbReference type="CDD" id="cd05581">
    <property type="entry name" value="STKc_PDK1"/>
    <property type="match status" value="1"/>
</dbReference>
<keyword evidence="14" id="KW-1185">Reference proteome</keyword>
<feature type="region of interest" description="Disordered" evidence="11">
    <location>
        <begin position="787"/>
        <end position="810"/>
    </location>
</feature>
<evidence type="ECO:0000256" key="2">
    <source>
        <dbReference type="ARBA" id="ARBA00012513"/>
    </source>
</evidence>
<dbReference type="EMBL" id="ML170174">
    <property type="protein sequence ID" value="TDL22557.1"/>
    <property type="molecule type" value="Genomic_DNA"/>
</dbReference>
<dbReference type="InterPro" id="IPR050236">
    <property type="entry name" value="Ser_Thr_kinase_AGC"/>
</dbReference>
<dbReference type="SUPFAM" id="SSF56112">
    <property type="entry name" value="Protein kinase-like (PK-like)"/>
    <property type="match status" value="1"/>
</dbReference>
<evidence type="ECO:0000313" key="13">
    <source>
        <dbReference type="EMBL" id="TDL22557.1"/>
    </source>
</evidence>
<dbReference type="Proteomes" id="UP000294933">
    <property type="component" value="Unassembled WGS sequence"/>
</dbReference>
<keyword evidence="3" id="KW-0723">Serine/threonine-protein kinase</keyword>